<feature type="compositionally biased region" description="Basic and acidic residues" evidence="1">
    <location>
        <begin position="16"/>
        <end position="27"/>
    </location>
</feature>
<dbReference type="Proteomes" id="UP000028045">
    <property type="component" value="Unassembled WGS sequence"/>
</dbReference>
<feature type="region of interest" description="Disordered" evidence="1">
    <location>
        <begin position="11"/>
        <end position="86"/>
    </location>
</feature>
<keyword evidence="3" id="KW-1185">Reference proteome</keyword>
<dbReference type="EMBL" id="KL648598">
    <property type="protein sequence ID" value="KEY67960.1"/>
    <property type="molecule type" value="Genomic_DNA"/>
</dbReference>
<sequence length="86" mass="9387">MVQLLFFTFATGQHTQHIDPSPDDKPNEPFLPRPTHLLAKVRPPLNAAEHRAEPSRATAAPSHGSLPLPRPHRQANGSGSFARHAS</sequence>
<gene>
    <name evidence="2" type="ORF">S7711_10553</name>
</gene>
<evidence type="ECO:0000313" key="2">
    <source>
        <dbReference type="EMBL" id="KEY67960.1"/>
    </source>
</evidence>
<proteinExistence type="predicted"/>
<reference evidence="2 3" key="1">
    <citation type="journal article" date="2014" name="BMC Genomics">
        <title>Comparative genome sequencing reveals chemotype-specific gene clusters in the toxigenic black mold Stachybotrys.</title>
        <authorList>
            <person name="Semeiks J."/>
            <person name="Borek D."/>
            <person name="Otwinowski Z."/>
            <person name="Grishin N.V."/>
        </authorList>
    </citation>
    <scope>NUCLEOTIDE SEQUENCE [LARGE SCALE GENOMIC DNA]</scope>
    <source>
        <strain evidence="3">CBS 109288 / IBT 7711</strain>
    </source>
</reference>
<name>A0A084ARN1_STACB</name>
<protein>
    <submittedName>
        <fullName evidence="2">Uncharacterized protein</fullName>
    </submittedName>
</protein>
<evidence type="ECO:0000256" key="1">
    <source>
        <dbReference type="SAM" id="MobiDB-lite"/>
    </source>
</evidence>
<dbReference type="AlphaFoldDB" id="A0A084ARN1"/>
<dbReference type="HOGENOM" id="CLU_2499341_0_0_1"/>
<organism evidence="2 3">
    <name type="scientific">Stachybotrys chartarum (strain CBS 109288 / IBT 7711)</name>
    <name type="common">Toxic black mold</name>
    <name type="synonym">Stilbospora chartarum</name>
    <dbReference type="NCBI Taxonomy" id="1280523"/>
    <lineage>
        <taxon>Eukaryota</taxon>
        <taxon>Fungi</taxon>
        <taxon>Dikarya</taxon>
        <taxon>Ascomycota</taxon>
        <taxon>Pezizomycotina</taxon>
        <taxon>Sordariomycetes</taxon>
        <taxon>Hypocreomycetidae</taxon>
        <taxon>Hypocreales</taxon>
        <taxon>Stachybotryaceae</taxon>
        <taxon>Stachybotrys</taxon>
    </lineage>
</organism>
<evidence type="ECO:0000313" key="3">
    <source>
        <dbReference type="Proteomes" id="UP000028045"/>
    </source>
</evidence>
<accession>A0A084ARN1</accession>